<reference evidence="3" key="1">
    <citation type="journal article" date="2019" name="Int. J. Syst. Evol. Microbiol.">
        <title>The Global Catalogue of Microorganisms (GCM) 10K type strain sequencing project: providing services to taxonomists for standard genome sequencing and annotation.</title>
        <authorList>
            <consortium name="The Broad Institute Genomics Platform"/>
            <consortium name="The Broad Institute Genome Sequencing Center for Infectious Disease"/>
            <person name="Wu L."/>
            <person name="Ma J."/>
        </authorList>
    </citation>
    <scope>NUCLEOTIDE SEQUENCE [LARGE SCALE GENOMIC DNA]</scope>
    <source>
        <strain evidence="3">CGMCC 4.7177</strain>
    </source>
</reference>
<name>A0ABW4SE59_9BACL</name>
<organism evidence="2 3">
    <name type="scientific">Sporosarcina siberiensis</name>
    <dbReference type="NCBI Taxonomy" id="1365606"/>
    <lineage>
        <taxon>Bacteria</taxon>
        <taxon>Bacillati</taxon>
        <taxon>Bacillota</taxon>
        <taxon>Bacilli</taxon>
        <taxon>Bacillales</taxon>
        <taxon>Caryophanaceae</taxon>
        <taxon>Sporosarcina</taxon>
    </lineage>
</organism>
<gene>
    <name evidence="2" type="ORF">ACFSFY_06890</name>
</gene>
<proteinExistence type="predicted"/>
<dbReference type="Pfam" id="PF11193">
    <property type="entry name" value="DUF2812"/>
    <property type="match status" value="1"/>
</dbReference>
<accession>A0ABW4SE59</accession>
<dbReference type="InterPro" id="IPR021359">
    <property type="entry name" value="DUF2812"/>
</dbReference>
<feature type="transmembrane region" description="Helical" evidence="1">
    <location>
        <begin position="153"/>
        <end position="172"/>
    </location>
</feature>
<feature type="transmembrane region" description="Helical" evidence="1">
    <location>
        <begin position="122"/>
        <end position="141"/>
    </location>
</feature>
<evidence type="ECO:0000313" key="2">
    <source>
        <dbReference type="EMBL" id="MFD1927787.1"/>
    </source>
</evidence>
<keyword evidence="1" id="KW-0472">Membrane</keyword>
<protein>
    <submittedName>
        <fullName evidence="2">DUF2812 domain-containing protein</fullName>
    </submittedName>
</protein>
<comment type="caution">
    <text evidence="2">The sequence shown here is derived from an EMBL/GenBank/DDBJ whole genome shotgun (WGS) entry which is preliminary data.</text>
</comment>
<keyword evidence="3" id="KW-1185">Reference proteome</keyword>
<dbReference type="Proteomes" id="UP001597218">
    <property type="component" value="Unassembled WGS sequence"/>
</dbReference>
<evidence type="ECO:0000313" key="3">
    <source>
        <dbReference type="Proteomes" id="UP001597218"/>
    </source>
</evidence>
<feature type="transmembrane region" description="Helical" evidence="1">
    <location>
        <begin position="205"/>
        <end position="228"/>
    </location>
</feature>
<sequence>MTKVVRKMLIGDFWRIGENESWFSDMSRKGLHLKKIGYFFAHFEKGEPEDIKYRIDMSLDKNNSDEQKELYMESGWNYITKFKELSVFVSPVSLDSPELHTDPAEQSYALQSFDKKIARNTLYVIVLSILGIGMLAFIWFIDNTPALSLIEGSSIQYPTIVLAYLYPVYTMIRATRSIRKLRNNLAEGKPINHQAPWKKHYRINLVQSIIIITIVAIGATIPFIQLAMNKSEALPKETDDSAIVRLMNIEQNPQLVLSQRAMKDPDTDKIFGWENEIAYEWSPLAPRQYETRESGIVPEQMWADKSGTYSPSISTQVYYLTFPLLQERIIADLLTRNDFIFEGNNPVQHESDVFDTLFTRELEEWKEVVGAKGKGIIHVLYHGYADIDEIIIVMEEKMDLIQNN</sequence>
<dbReference type="RefSeq" id="WP_381536557.1">
    <property type="nucleotide sequence ID" value="NZ_JBHUGI010000015.1"/>
</dbReference>
<keyword evidence="1" id="KW-1133">Transmembrane helix</keyword>
<keyword evidence="1" id="KW-0812">Transmembrane</keyword>
<dbReference type="EMBL" id="JBHUGI010000015">
    <property type="protein sequence ID" value="MFD1927787.1"/>
    <property type="molecule type" value="Genomic_DNA"/>
</dbReference>
<evidence type="ECO:0000256" key="1">
    <source>
        <dbReference type="SAM" id="Phobius"/>
    </source>
</evidence>